<keyword evidence="3 4" id="KW-0964">Secreted</keyword>
<accession>A0A5S9YCL9</accession>
<dbReference type="InterPro" id="IPR044859">
    <property type="entry name" value="Allene_oxi_cyc_Dirigent"/>
</dbReference>
<comment type="similarity">
    <text evidence="1 4">Belongs to the plant dirigent protein family.</text>
</comment>
<comment type="function">
    <text evidence="4">Dirigent proteins impart stereoselectivity on the phenoxy radical-coupling reaction, yielding optically active lignans from two molecules of coniferyl alcohol in the biosynthesis of lignans, flavonolignans, and alkaloids and thus plays a central role in plant secondary metabolism.</text>
</comment>
<feature type="signal peptide" evidence="4">
    <location>
        <begin position="1"/>
        <end position="27"/>
    </location>
</feature>
<evidence type="ECO:0000256" key="1">
    <source>
        <dbReference type="ARBA" id="ARBA00010746"/>
    </source>
</evidence>
<evidence type="ECO:0000313" key="6">
    <source>
        <dbReference type="Proteomes" id="UP000434276"/>
    </source>
</evidence>
<dbReference type="EMBL" id="CACSHJ010000096">
    <property type="protein sequence ID" value="CAA0407014.1"/>
    <property type="molecule type" value="Genomic_DNA"/>
</dbReference>
<comment type="subunit">
    <text evidence="2 4">Homodimer.</text>
</comment>
<evidence type="ECO:0000256" key="2">
    <source>
        <dbReference type="ARBA" id="ARBA00011738"/>
    </source>
</evidence>
<dbReference type="GO" id="GO:0009699">
    <property type="term" value="P:phenylpropanoid biosynthetic process"/>
    <property type="evidence" value="ECO:0007669"/>
    <property type="project" value="UniProtKB-ARBA"/>
</dbReference>
<protein>
    <recommendedName>
        <fullName evidence="4">Dirigent protein</fullName>
    </recommendedName>
</protein>
<evidence type="ECO:0000256" key="4">
    <source>
        <dbReference type="RuleBase" id="RU363099"/>
    </source>
</evidence>
<name>A0A5S9YCL9_ARATH</name>
<dbReference type="ExpressionAtlas" id="A0A5S9YCL9">
    <property type="expression patterns" value="baseline and differential"/>
</dbReference>
<keyword evidence="4" id="KW-0052">Apoplast</keyword>
<dbReference type="AlphaFoldDB" id="A0A5S9YCL9"/>
<evidence type="ECO:0000313" key="5">
    <source>
        <dbReference type="EMBL" id="CAA0407014.1"/>
    </source>
</evidence>
<dbReference type="PANTHER" id="PTHR21495">
    <property type="entry name" value="NUCLEOPORIN-RELATED"/>
    <property type="match status" value="1"/>
</dbReference>
<dbReference type="Pfam" id="PF03018">
    <property type="entry name" value="Dirigent"/>
    <property type="match status" value="1"/>
</dbReference>
<evidence type="ECO:0000256" key="3">
    <source>
        <dbReference type="ARBA" id="ARBA00022525"/>
    </source>
</evidence>
<organism evidence="5 6">
    <name type="scientific">Arabidopsis thaliana</name>
    <name type="common">Mouse-ear cress</name>
    <dbReference type="NCBI Taxonomy" id="3702"/>
    <lineage>
        <taxon>Eukaryota</taxon>
        <taxon>Viridiplantae</taxon>
        <taxon>Streptophyta</taxon>
        <taxon>Embryophyta</taxon>
        <taxon>Tracheophyta</taxon>
        <taxon>Spermatophyta</taxon>
        <taxon>Magnoliopsida</taxon>
        <taxon>eudicotyledons</taxon>
        <taxon>Gunneridae</taxon>
        <taxon>Pentapetalae</taxon>
        <taxon>rosids</taxon>
        <taxon>malvids</taxon>
        <taxon>Brassicales</taxon>
        <taxon>Brassicaceae</taxon>
        <taxon>Camelineae</taxon>
        <taxon>Arabidopsis</taxon>
    </lineage>
</organism>
<feature type="chain" id="PRO_5025075620" description="Dirigent protein" evidence="4">
    <location>
        <begin position="28"/>
        <end position="185"/>
    </location>
</feature>
<comment type="subcellular location">
    <subcellularLocation>
        <location evidence="4">Secreted</location>
        <location evidence="4">Extracellular space</location>
        <location evidence="4">Apoplast</location>
    </subcellularLocation>
</comment>
<gene>
    <name evidence="5" type="ORF">C24_LOCUS24260</name>
</gene>
<proteinExistence type="inferred from homology"/>
<dbReference type="Proteomes" id="UP000434276">
    <property type="component" value="Unassembled WGS sequence"/>
</dbReference>
<dbReference type="InterPro" id="IPR004265">
    <property type="entry name" value="Dirigent"/>
</dbReference>
<reference evidence="5 6" key="1">
    <citation type="submission" date="2019-12" db="EMBL/GenBank/DDBJ databases">
        <authorList>
            <person name="Jiao W.-B."/>
            <person name="Schneeberger K."/>
        </authorList>
    </citation>
    <scope>NUCLEOTIDE SEQUENCE [LARGE SCALE GENOMIC DNA]</scope>
    <source>
        <strain evidence="6">cv. C24</strain>
    </source>
</reference>
<sequence>MAKRFLLLLPLLSTILLLSVSVTESEAYSTTKPCQGYKPDKFTHLHFYFHDVISGDKPTAVKVTEARQTNSSNVNFGVIMIADDPLTEGPDPSSKEVGRAQGMYALTAMKNISFTMVFNLAFTAGEFNGSTVAMYGRNEIFSKVREMPIIGGTGAFRFARGYAQAKTYKVVGLDAVVEYNVFIWH</sequence>
<dbReference type="GO" id="GO:0048046">
    <property type="term" value="C:apoplast"/>
    <property type="evidence" value="ECO:0007669"/>
    <property type="project" value="UniProtKB-SubCell"/>
</dbReference>
<dbReference type="Gene3D" id="2.40.480.10">
    <property type="entry name" value="Allene oxide cyclase-like"/>
    <property type="match status" value="1"/>
</dbReference>
<dbReference type="OrthoDB" id="1864232at2759"/>
<keyword evidence="4" id="KW-0732">Signal</keyword>